<proteinExistence type="inferred from homology"/>
<dbReference type="OrthoDB" id="420606at2759"/>
<feature type="compositionally biased region" description="Polar residues" evidence="6">
    <location>
        <begin position="106"/>
        <end position="124"/>
    </location>
</feature>
<feature type="transmembrane region" description="Helical" evidence="7">
    <location>
        <begin position="609"/>
        <end position="635"/>
    </location>
</feature>
<evidence type="ECO:0000313" key="8">
    <source>
        <dbReference type="EMBL" id="KNE99294.1"/>
    </source>
</evidence>
<protein>
    <recommendedName>
        <fullName evidence="10">Glycerol transporter</fullName>
    </recommendedName>
</protein>
<reference evidence="9" key="1">
    <citation type="submission" date="2014-03" db="EMBL/GenBank/DDBJ databases">
        <title>The Genome Sequence of Puccinia striiformis f. sp. tritici PST-78.</title>
        <authorList>
            <consortium name="The Broad Institute Genome Sequencing Platform"/>
            <person name="Cuomo C."/>
            <person name="Hulbert S."/>
            <person name="Chen X."/>
            <person name="Walker B."/>
            <person name="Young S.K."/>
            <person name="Zeng Q."/>
            <person name="Gargeya S."/>
            <person name="Fitzgerald M."/>
            <person name="Haas B."/>
            <person name="Abouelleil A."/>
            <person name="Alvarado L."/>
            <person name="Arachchi H.M."/>
            <person name="Berlin A.M."/>
            <person name="Chapman S.B."/>
            <person name="Goldberg J."/>
            <person name="Griggs A."/>
            <person name="Gujja S."/>
            <person name="Hansen M."/>
            <person name="Howarth C."/>
            <person name="Imamovic A."/>
            <person name="Larimer J."/>
            <person name="McCowan C."/>
            <person name="Montmayeur A."/>
            <person name="Murphy C."/>
            <person name="Neiman D."/>
            <person name="Pearson M."/>
            <person name="Priest M."/>
            <person name="Roberts A."/>
            <person name="Saif S."/>
            <person name="Shea T."/>
            <person name="Sisk P."/>
            <person name="Sykes S."/>
            <person name="Wortman J."/>
            <person name="Nusbaum C."/>
            <person name="Birren B."/>
        </authorList>
    </citation>
    <scope>NUCLEOTIDE SEQUENCE [LARGE SCALE GENOMIC DNA]</scope>
    <source>
        <strain evidence="9">race PST-78</strain>
    </source>
</reference>
<name>A0A0L0VJV8_9BASI</name>
<dbReference type="GO" id="GO:0006506">
    <property type="term" value="P:GPI anchor biosynthetic process"/>
    <property type="evidence" value="ECO:0007669"/>
    <property type="project" value="TreeGrafter"/>
</dbReference>
<evidence type="ECO:0000256" key="7">
    <source>
        <dbReference type="SAM" id="Phobius"/>
    </source>
</evidence>
<accession>A0A0L0VJV8</accession>
<dbReference type="InterPro" id="IPR051085">
    <property type="entry name" value="MB_O-acyltransferase"/>
</dbReference>
<dbReference type="Proteomes" id="UP000054564">
    <property type="component" value="Unassembled WGS sequence"/>
</dbReference>
<keyword evidence="3 7" id="KW-0812">Transmembrane</keyword>
<feature type="transmembrane region" description="Helical" evidence="7">
    <location>
        <begin position="329"/>
        <end position="353"/>
    </location>
</feature>
<evidence type="ECO:0000256" key="5">
    <source>
        <dbReference type="ARBA" id="ARBA00023136"/>
    </source>
</evidence>
<feature type="transmembrane region" description="Helical" evidence="7">
    <location>
        <begin position="499"/>
        <end position="522"/>
    </location>
</feature>
<keyword evidence="9" id="KW-1185">Reference proteome</keyword>
<gene>
    <name evidence="8" type="ORF">PSTG_07412</name>
</gene>
<dbReference type="STRING" id="1165861.A0A0L0VJV8"/>
<dbReference type="PANTHER" id="PTHR13285">
    <property type="entry name" value="ACYLTRANSFERASE"/>
    <property type="match status" value="1"/>
</dbReference>
<dbReference type="AlphaFoldDB" id="A0A0L0VJV8"/>
<evidence type="ECO:0008006" key="10">
    <source>
        <dbReference type="Google" id="ProtNLM"/>
    </source>
</evidence>
<feature type="transmembrane region" description="Helical" evidence="7">
    <location>
        <begin position="641"/>
        <end position="658"/>
    </location>
</feature>
<dbReference type="GO" id="GO:0008374">
    <property type="term" value="F:O-acyltransferase activity"/>
    <property type="evidence" value="ECO:0007669"/>
    <property type="project" value="TreeGrafter"/>
</dbReference>
<comment type="caution">
    <text evidence="8">The sequence shown here is derived from an EMBL/GenBank/DDBJ whole genome shotgun (WGS) entry which is preliminary data.</text>
</comment>
<comment type="subcellular location">
    <subcellularLocation>
        <location evidence="1">Membrane</location>
        <topology evidence="1">Multi-pass membrane protein</topology>
    </subcellularLocation>
</comment>
<feature type="transmembrane region" description="Helical" evidence="7">
    <location>
        <begin position="365"/>
        <end position="384"/>
    </location>
</feature>
<evidence type="ECO:0000313" key="9">
    <source>
        <dbReference type="Proteomes" id="UP000054564"/>
    </source>
</evidence>
<organism evidence="8 9">
    <name type="scientific">Puccinia striiformis f. sp. tritici PST-78</name>
    <dbReference type="NCBI Taxonomy" id="1165861"/>
    <lineage>
        <taxon>Eukaryota</taxon>
        <taxon>Fungi</taxon>
        <taxon>Dikarya</taxon>
        <taxon>Basidiomycota</taxon>
        <taxon>Pucciniomycotina</taxon>
        <taxon>Pucciniomycetes</taxon>
        <taxon>Pucciniales</taxon>
        <taxon>Pucciniaceae</taxon>
        <taxon>Puccinia</taxon>
    </lineage>
</organism>
<evidence type="ECO:0000256" key="1">
    <source>
        <dbReference type="ARBA" id="ARBA00004141"/>
    </source>
</evidence>
<feature type="transmembrane region" description="Helical" evidence="7">
    <location>
        <begin position="678"/>
        <end position="699"/>
    </location>
</feature>
<evidence type="ECO:0000256" key="6">
    <source>
        <dbReference type="SAM" id="MobiDB-lite"/>
    </source>
</evidence>
<dbReference type="EMBL" id="AJIL01000047">
    <property type="protein sequence ID" value="KNE99294.1"/>
    <property type="molecule type" value="Genomic_DNA"/>
</dbReference>
<feature type="transmembrane region" description="Helical" evidence="7">
    <location>
        <begin position="235"/>
        <end position="254"/>
    </location>
</feature>
<keyword evidence="4 7" id="KW-1133">Transmembrane helix</keyword>
<comment type="similarity">
    <text evidence="2">Belongs to the membrane-bound acyltransferase family.</text>
</comment>
<evidence type="ECO:0000256" key="4">
    <source>
        <dbReference type="ARBA" id="ARBA00022989"/>
    </source>
</evidence>
<feature type="transmembrane region" description="Helical" evidence="7">
    <location>
        <begin position="291"/>
        <end position="308"/>
    </location>
</feature>
<keyword evidence="5 7" id="KW-0472">Membrane</keyword>
<dbReference type="GO" id="GO:0005783">
    <property type="term" value="C:endoplasmic reticulum"/>
    <property type="evidence" value="ECO:0007669"/>
    <property type="project" value="TreeGrafter"/>
</dbReference>
<dbReference type="Pfam" id="PF03062">
    <property type="entry name" value="MBOAT"/>
    <property type="match status" value="1"/>
</dbReference>
<dbReference type="InterPro" id="IPR004299">
    <property type="entry name" value="MBOAT_fam"/>
</dbReference>
<feature type="region of interest" description="Disordered" evidence="6">
    <location>
        <begin position="68"/>
        <end position="92"/>
    </location>
</feature>
<sequence>MDKFTLGYIDQCEGEFTHADSVQCVGEASAGVQKNSFHTKYSTLVPLNPTLVDIIKLFLMVATSSAGQSHHSTADSATADAPRRKHKPSHIITSIKQPFLLSSSSLTGNPADQRLSDNNSTTKPDSIRPRSISGQDSRTKSEPHSAPVYNGEGEVLLGGTASSSQLRLRSRAQHHHHHHRPLVKRCLESLTLFSPTSLTVSIQSQNHQSPRTPMIINPTSTQNIPTKSRWFTFEFGIYWIVLAYSLKLIINAAINLSQAEHPNYDSYKHKLSKGWILDRKIDNSDSQYRRFRLGLPKLGLLLIAYLILSKLSQRLLRLKRVHFQSISSAVILTALHGTSVIKILVIVSLNYLISRLSFSSPLNRLPSVLIWTTNLIILFANDYWDGYRFSHLSNSLGFLDNGLYRGLIPRWQIGFNISMLRLISYGLDYQWAAQTNFATLTRSVEPEVEKERAKINRCQSDYDFQIYFNYIFYPPLYIAGPIITFNNFVSQMKKRPSTITVSAILGYTGRFMLCFLTLEWILHYMYMVAIKDARAWQGDTPFELGILGYWNLIIIWLKLLIPWRFFRLWSLLDGIDPPENMIRCMSNNFSTLEFWRSWHRSYNLWIVRYLYIPLGGSKNMIPSTIIVFTFVALWHDLSFKLLTWGWLVSFFVLPEVIAKKIFSKYSYQSQPWFRHLVALGGTLNVMTMMSANLVGFSIGTDGVKFMWQELLGSWSGVRVLFAILFVVFCAVQVMIEYREAEAREGILRKC</sequence>
<dbReference type="PANTHER" id="PTHR13285:SF18">
    <property type="entry name" value="PROTEIN-CYSTEINE N-PALMITOYLTRANSFERASE RASP"/>
    <property type="match status" value="1"/>
</dbReference>
<dbReference type="GO" id="GO:0016020">
    <property type="term" value="C:membrane"/>
    <property type="evidence" value="ECO:0007669"/>
    <property type="project" value="UniProtKB-SubCell"/>
</dbReference>
<feature type="transmembrane region" description="Helical" evidence="7">
    <location>
        <begin position="542"/>
        <end position="561"/>
    </location>
</feature>
<evidence type="ECO:0000256" key="2">
    <source>
        <dbReference type="ARBA" id="ARBA00010323"/>
    </source>
</evidence>
<feature type="transmembrane region" description="Helical" evidence="7">
    <location>
        <begin position="719"/>
        <end position="737"/>
    </location>
</feature>
<evidence type="ECO:0000256" key="3">
    <source>
        <dbReference type="ARBA" id="ARBA00022692"/>
    </source>
</evidence>
<feature type="region of interest" description="Disordered" evidence="6">
    <location>
        <begin position="106"/>
        <end position="154"/>
    </location>
</feature>